<accession>A0A7Z7LFZ6</accession>
<dbReference type="Pfam" id="PF03308">
    <property type="entry name" value="MeaB"/>
    <property type="match status" value="1"/>
</dbReference>
<dbReference type="InterPro" id="IPR052040">
    <property type="entry name" value="GTPase/Isobutyryl-CoA_mutase"/>
</dbReference>
<comment type="similarity">
    <text evidence="1">Belongs to the SIMIBI class G3E GTPase family. ArgK/MeaB subfamily.</text>
</comment>
<dbReference type="Proteomes" id="UP000250796">
    <property type="component" value="Chromosome MESINF"/>
</dbReference>
<keyword evidence="5" id="KW-0143">Chaperone</keyword>
<dbReference type="KEGG" id="minf:MESINF_1970"/>
<keyword evidence="4" id="KW-0342">GTP-binding</keyword>
<evidence type="ECO:0000256" key="1">
    <source>
        <dbReference type="ARBA" id="ARBA00009625"/>
    </source>
</evidence>
<dbReference type="PANTHER" id="PTHR43087">
    <property type="entry name" value="LYSINE/ARGININE/ORNITHINE TRANSPORT SYSTEM KINASE"/>
    <property type="match status" value="1"/>
</dbReference>
<dbReference type="EC" id="3.6.-.-" evidence="6"/>
<organism evidence="6 7">
    <name type="scientific">Mesotoga infera</name>
    <dbReference type="NCBI Taxonomy" id="1236046"/>
    <lineage>
        <taxon>Bacteria</taxon>
        <taxon>Thermotogati</taxon>
        <taxon>Thermotogota</taxon>
        <taxon>Thermotogae</taxon>
        <taxon>Kosmotogales</taxon>
        <taxon>Kosmotogaceae</taxon>
        <taxon>Mesotoga</taxon>
    </lineage>
</organism>
<dbReference type="GO" id="GO:0005525">
    <property type="term" value="F:GTP binding"/>
    <property type="evidence" value="ECO:0007669"/>
    <property type="project" value="UniProtKB-KW"/>
</dbReference>
<reference evidence="6 7" key="1">
    <citation type="submission" date="2017-01" db="EMBL/GenBank/DDBJ databases">
        <authorList>
            <person name="Erauso G."/>
        </authorList>
    </citation>
    <scope>NUCLEOTIDE SEQUENCE [LARGE SCALE GENOMIC DNA]</scope>
    <source>
        <strain evidence="6">MESINF1</strain>
    </source>
</reference>
<evidence type="ECO:0000256" key="3">
    <source>
        <dbReference type="ARBA" id="ARBA00022801"/>
    </source>
</evidence>
<gene>
    <name evidence="6" type="ORF">MESINF_1970</name>
</gene>
<dbReference type="InterPro" id="IPR027417">
    <property type="entry name" value="P-loop_NTPase"/>
</dbReference>
<evidence type="ECO:0000256" key="2">
    <source>
        <dbReference type="ARBA" id="ARBA00022741"/>
    </source>
</evidence>
<dbReference type="AlphaFoldDB" id="A0A7Z7LFZ6"/>
<sequence length="289" mass="31609">MSEGLSYANQLAISRTLTRIENDRSVAREIIGSLEERDYHVVGITGSPGAGKSTLTDRLALLSSKEKRTAIIAIDPSSPFTGGAFLGDRIRMKRSTKSEEIFVRSMASRGKVGGLSPSIYDAVEFLGRSGFDRIFVETVGAGQSETDIENLADVVLLVLAPGMGDDVQTMKAGIMEIGDIFAVNKMDLPGASQLAAKTEAILEMSGRKLPIVLTNSINGQGVEELHSLIEKALEELDSSGAIEEKRRRRTLYNNLNSVYQIIMEDFSENAKLEELMNYLLENRRLSDES</sequence>
<dbReference type="NCBIfam" id="TIGR00750">
    <property type="entry name" value="lao"/>
    <property type="match status" value="1"/>
</dbReference>
<dbReference type="SUPFAM" id="SSF52540">
    <property type="entry name" value="P-loop containing nucleoside triphosphate hydrolases"/>
    <property type="match status" value="1"/>
</dbReference>
<evidence type="ECO:0000256" key="5">
    <source>
        <dbReference type="ARBA" id="ARBA00023186"/>
    </source>
</evidence>
<dbReference type="GO" id="GO:0003924">
    <property type="term" value="F:GTPase activity"/>
    <property type="evidence" value="ECO:0007669"/>
    <property type="project" value="InterPro"/>
</dbReference>
<keyword evidence="2" id="KW-0547">Nucleotide-binding</keyword>
<dbReference type="Gene3D" id="3.40.50.300">
    <property type="entry name" value="P-loop containing nucleotide triphosphate hydrolases"/>
    <property type="match status" value="1"/>
</dbReference>
<keyword evidence="3 6" id="KW-0378">Hydrolase</keyword>
<evidence type="ECO:0000313" key="7">
    <source>
        <dbReference type="Proteomes" id="UP000250796"/>
    </source>
</evidence>
<dbReference type="EMBL" id="LS974202">
    <property type="protein sequence ID" value="SSC13410.1"/>
    <property type="molecule type" value="Genomic_DNA"/>
</dbReference>
<evidence type="ECO:0000256" key="4">
    <source>
        <dbReference type="ARBA" id="ARBA00023134"/>
    </source>
</evidence>
<keyword evidence="7" id="KW-1185">Reference proteome</keyword>
<name>A0A7Z7LFZ6_9BACT</name>
<protein>
    <submittedName>
        <fullName evidence="6">Putative enzyme</fullName>
        <ecNumber evidence="6">3.6.-.-</ecNumber>
    </submittedName>
</protein>
<dbReference type="InterPro" id="IPR005129">
    <property type="entry name" value="GTPase_ArgK"/>
</dbReference>
<dbReference type="RefSeq" id="WP_169699562.1">
    <property type="nucleotide sequence ID" value="NZ_LS974202.1"/>
</dbReference>
<dbReference type="PANTHER" id="PTHR43087:SF1">
    <property type="entry name" value="LAO_AO TRANSPORT SYSTEM ATPASE"/>
    <property type="match status" value="1"/>
</dbReference>
<evidence type="ECO:0000313" key="6">
    <source>
        <dbReference type="EMBL" id="SSC13410.1"/>
    </source>
</evidence>
<proteinExistence type="inferred from homology"/>